<evidence type="ECO:0000313" key="4">
    <source>
        <dbReference type="Proteomes" id="UP000231358"/>
    </source>
</evidence>
<dbReference type="Proteomes" id="UP000231358">
    <property type="component" value="Unassembled WGS sequence"/>
</dbReference>
<keyword evidence="4" id="KW-1185">Reference proteome</keyword>
<organism evidence="3 4">
    <name type="scientific">Aspergillus arachidicola</name>
    <dbReference type="NCBI Taxonomy" id="656916"/>
    <lineage>
        <taxon>Eukaryota</taxon>
        <taxon>Fungi</taxon>
        <taxon>Dikarya</taxon>
        <taxon>Ascomycota</taxon>
        <taxon>Pezizomycotina</taxon>
        <taxon>Eurotiomycetes</taxon>
        <taxon>Eurotiomycetidae</taxon>
        <taxon>Eurotiales</taxon>
        <taxon>Aspergillaceae</taxon>
        <taxon>Aspergillus</taxon>
        <taxon>Aspergillus subgen. Circumdati</taxon>
    </lineage>
</organism>
<gene>
    <name evidence="3" type="ORF">AARAC_000896</name>
    <name evidence="2" type="ORF">BDV24DRAFT_157408</name>
</gene>
<keyword evidence="1" id="KW-0472">Membrane</keyword>
<feature type="transmembrane region" description="Helical" evidence="1">
    <location>
        <begin position="7"/>
        <end position="26"/>
    </location>
</feature>
<evidence type="ECO:0000256" key="1">
    <source>
        <dbReference type="SAM" id="Phobius"/>
    </source>
</evidence>
<dbReference type="EMBL" id="ML737112">
    <property type="protein sequence ID" value="KAE8347929.1"/>
    <property type="molecule type" value="Genomic_DNA"/>
</dbReference>
<name>A0A2G7G504_9EURO</name>
<dbReference type="EMBL" id="NEXV01000122">
    <property type="protein sequence ID" value="PIG87928.1"/>
    <property type="molecule type" value="Genomic_DNA"/>
</dbReference>
<protein>
    <submittedName>
        <fullName evidence="3">Uncharacterized protein</fullName>
    </submittedName>
</protein>
<dbReference type="AlphaFoldDB" id="A0A2G7G504"/>
<reference evidence="3 4" key="1">
    <citation type="submission" date="2017-05" db="EMBL/GenBank/DDBJ databases">
        <title>Genome sequence for an aflatoxigenic pathogen of Argentinian peanut, Aspergillus arachidicola.</title>
        <authorList>
            <person name="Moore G."/>
            <person name="Beltz S.B."/>
            <person name="Mack B.M."/>
        </authorList>
    </citation>
    <scope>NUCLEOTIDE SEQUENCE [LARGE SCALE GENOMIC DNA]</scope>
    <source>
        <strain evidence="3 4">CBS 117610</strain>
    </source>
</reference>
<proteinExistence type="predicted"/>
<sequence length="68" mass="7262">MGAVVSCIQSVFHAIGACLMGIVNTIGAVCKAIIDGVVTLFDVIISCLTCGYCGRRRRGTTRTRRSRI</sequence>
<keyword evidence="1" id="KW-0812">Transmembrane</keyword>
<dbReference type="Proteomes" id="UP000325558">
    <property type="component" value="Unassembled WGS sequence"/>
</dbReference>
<feature type="transmembrane region" description="Helical" evidence="1">
    <location>
        <begin position="32"/>
        <end position="54"/>
    </location>
</feature>
<reference evidence="2" key="2">
    <citation type="submission" date="2019-04" db="EMBL/GenBank/DDBJ databases">
        <title>Friends and foes A comparative genomics study of 23 Aspergillus species from section Flavi.</title>
        <authorList>
            <consortium name="DOE Joint Genome Institute"/>
            <person name="Kjaerbolling I."/>
            <person name="Vesth T."/>
            <person name="Frisvad J.C."/>
            <person name="Nybo J.L."/>
            <person name="Theobald S."/>
            <person name="Kildgaard S."/>
            <person name="Isbrandt T."/>
            <person name="Kuo A."/>
            <person name="Sato A."/>
            <person name="Lyhne E.K."/>
            <person name="Kogle M.E."/>
            <person name="Wiebenga A."/>
            <person name="Kun R.S."/>
            <person name="Lubbers R.J."/>
            <person name="Makela M.R."/>
            <person name="Barry K."/>
            <person name="Chovatia M."/>
            <person name="Clum A."/>
            <person name="Daum C."/>
            <person name="Haridas S."/>
            <person name="He G."/>
            <person name="LaButti K."/>
            <person name="Lipzen A."/>
            <person name="Mondo S."/>
            <person name="Riley R."/>
            <person name="Salamov A."/>
            <person name="Simmons B.A."/>
            <person name="Magnuson J.K."/>
            <person name="Henrissat B."/>
            <person name="Mortensen U.H."/>
            <person name="Larsen T.O."/>
            <person name="Devries R.P."/>
            <person name="Grigoriev I.V."/>
            <person name="Machida M."/>
            <person name="Baker S.E."/>
            <person name="Andersen M.R."/>
        </authorList>
    </citation>
    <scope>NUCLEOTIDE SEQUENCE</scope>
    <source>
        <strain evidence="2">CBS 117612</strain>
    </source>
</reference>
<keyword evidence="1" id="KW-1133">Transmembrane helix</keyword>
<dbReference type="OrthoDB" id="4167490at2759"/>
<evidence type="ECO:0000313" key="3">
    <source>
        <dbReference type="EMBL" id="PIG87928.1"/>
    </source>
</evidence>
<evidence type="ECO:0000313" key="2">
    <source>
        <dbReference type="EMBL" id="KAE8347929.1"/>
    </source>
</evidence>
<accession>A0A2G7G504</accession>